<keyword evidence="3" id="KW-1185">Reference proteome</keyword>
<dbReference type="AlphaFoldDB" id="A0A183J9K2"/>
<reference evidence="4" key="1">
    <citation type="submission" date="2016-06" db="UniProtKB">
        <authorList>
            <consortium name="WormBaseParasite"/>
        </authorList>
    </citation>
    <scope>IDENTIFICATION</scope>
</reference>
<feature type="compositionally biased region" description="Basic residues" evidence="1">
    <location>
        <begin position="1"/>
        <end position="10"/>
    </location>
</feature>
<name>A0A183J9K2_9BILA</name>
<sequence length="94" mass="10974">MSWPGRRRHAELHSKRPSRDSMTKKCVFRRHTRRARFGPWPGCCRRRNGEEVCIEETAVIASPPRRLTTPQQQQRFCTPLGSARFSSVRRHSSA</sequence>
<dbReference type="WBParaSite" id="SBAD_0001295901-mRNA-1">
    <property type="protein sequence ID" value="SBAD_0001295901-mRNA-1"/>
    <property type="gene ID" value="SBAD_0001295901"/>
</dbReference>
<evidence type="ECO:0000313" key="4">
    <source>
        <dbReference type="WBParaSite" id="SBAD_0001295901-mRNA-1"/>
    </source>
</evidence>
<evidence type="ECO:0000256" key="1">
    <source>
        <dbReference type="SAM" id="MobiDB-lite"/>
    </source>
</evidence>
<gene>
    <name evidence="2" type="ORF">SBAD_LOCUS12550</name>
</gene>
<feature type="region of interest" description="Disordered" evidence="1">
    <location>
        <begin position="1"/>
        <end position="23"/>
    </location>
</feature>
<accession>A0A183J9K2</accession>
<evidence type="ECO:0000313" key="2">
    <source>
        <dbReference type="EMBL" id="VDP49524.1"/>
    </source>
</evidence>
<feature type="compositionally biased region" description="Basic and acidic residues" evidence="1">
    <location>
        <begin position="11"/>
        <end position="23"/>
    </location>
</feature>
<proteinExistence type="predicted"/>
<evidence type="ECO:0000313" key="3">
    <source>
        <dbReference type="Proteomes" id="UP000270296"/>
    </source>
</evidence>
<dbReference type="Proteomes" id="UP000270296">
    <property type="component" value="Unassembled WGS sequence"/>
</dbReference>
<reference evidence="2 3" key="2">
    <citation type="submission" date="2018-11" db="EMBL/GenBank/DDBJ databases">
        <authorList>
            <consortium name="Pathogen Informatics"/>
        </authorList>
    </citation>
    <scope>NUCLEOTIDE SEQUENCE [LARGE SCALE GENOMIC DNA]</scope>
</reference>
<protein>
    <submittedName>
        <fullName evidence="2 4">Uncharacterized protein</fullName>
    </submittedName>
</protein>
<organism evidence="4">
    <name type="scientific">Soboliphyme baturini</name>
    <dbReference type="NCBI Taxonomy" id="241478"/>
    <lineage>
        <taxon>Eukaryota</taxon>
        <taxon>Metazoa</taxon>
        <taxon>Ecdysozoa</taxon>
        <taxon>Nematoda</taxon>
        <taxon>Enoplea</taxon>
        <taxon>Dorylaimia</taxon>
        <taxon>Dioctophymatida</taxon>
        <taxon>Dioctophymatoidea</taxon>
        <taxon>Soboliphymatidae</taxon>
        <taxon>Soboliphyme</taxon>
    </lineage>
</organism>
<dbReference type="EMBL" id="UZAM01018099">
    <property type="protein sequence ID" value="VDP49524.1"/>
    <property type="molecule type" value="Genomic_DNA"/>
</dbReference>